<feature type="region of interest" description="Disordered" evidence="1">
    <location>
        <begin position="173"/>
        <end position="205"/>
    </location>
</feature>
<comment type="caution">
    <text evidence="2">The sequence shown here is derived from an EMBL/GenBank/DDBJ whole genome shotgun (WGS) entry which is preliminary data.</text>
</comment>
<organism evidence="2 3">
    <name type="scientific">Mycena belliarum</name>
    <dbReference type="NCBI Taxonomy" id="1033014"/>
    <lineage>
        <taxon>Eukaryota</taxon>
        <taxon>Fungi</taxon>
        <taxon>Dikarya</taxon>
        <taxon>Basidiomycota</taxon>
        <taxon>Agaricomycotina</taxon>
        <taxon>Agaricomycetes</taxon>
        <taxon>Agaricomycetidae</taxon>
        <taxon>Agaricales</taxon>
        <taxon>Marasmiineae</taxon>
        <taxon>Mycenaceae</taxon>
        <taxon>Mycena</taxon>
    </lineage>
</organism>
<feature type="compositionally biased region" description="Low complexity" evidence="1">
    <location>
        <begin position="187"/>
        <end position="205"/>
    </location>
</feature>
<reference evidence="2" key="1">
    <citation type="submission" date="2023-03" db="EMBL/GenBank/DDBJ databases">
        <title>Massive genome expansion in bonnet fungi (Mycena s.s.) driven by repeated elements and novel gene families across ecological guilds.</title>
        <authorList>
            <consortium name="Lawrence Berkeley National Laboratory"/>
            <person name="Harder C.B."/>
            <person name="Miyauchi S."/>
            <person name="Viragh M."/>
            <person name="Kuo A."/>
            <person name="Thoen E."/>
            <person name="Andreopoulos B."/>
            <person name="Lu D."/>
            <person name="Skrede I."/>
            <person name="Drula E."/>
            <person name="Henrissat B."/>
            <person name="Morin E."/>
            <person name="Kohler A."/>
            <person name="Barry K."/>
            <person name="LaButti K."/>
            <person name="Morin E."/>
            <person name="Salamov A."/>
            <person name="Lipzen A."/>
            <person name="Mereny Z."/>
            <person name="Hegedus B."/>
            <person name="Baldrian P."/>
            <person name="Stursova M."/>
            <person name="Weitz H."/>
            <person name="Taylor A."/>
            <person name="Grigoriev I.V."/>
            <person name="Nagy L.G."/>
            <person name="Martin F."/>
            <person name="Kauserud H."/>
        </authorList>
    </citation>
    <scope>NUCLEOTIDE SEQUENCE</scope>
    <source>
        <strain evidence="2">CBHHK173m</strain>
    </source>
</reference>
<proteinExistence type="predicted"/>
<gene>
    <name evidence="2" type="ORF">B0H15DRAFT_418406</name>
</gene>
<feature type="compositionally biased region" description="Polar residues" evidence="1">
    <location>
        <begin position="173"/>
        <end position="186"/>
    </location>
</feature>
<name>A0AAD6XNL9_9AGAR</name>
<dbReference type="EMBL" id="JARJCN010000040">
    <property type="protein sequence ID" value="KAJ7083675.1"/>
    <property type="molecule type" value="Genomic_DNA"/>
</dbReference>
<dbReference type="AlphaFoldDB" id="A0AAD6XNL9"/>
<evidence type="ECO:0000313" key="3">
    <source>
        <dbReference type="Proteomes" id="UP001222325"/>
    </source>
</evidence>
<evidence type="ECO:0000256" key="1">
    <source>
        <dbReference type="SAM" id="MobiDB-lite"/>
    </source>
</evidence>
<keyword evidence="3" id="KW-1185">Reference proteome</keyword>
<evidence type="ECO:0000313" key="2">
    <source>
        <dbReference type="EMBL" id="KAJ7083675.1"/>
    </source>
</evidence>
<dbReference type="Proteomes" id="UP001222325">
    <property type="component" value="Unassembled WGS sequence"/>
</dbReference>
<sequence>MPACPSATTTSRTAPPPINDILFFWPDHHSRVLIKPIYGCTTLPRLHHLFITPTRPQLEDFYECYSFAYNSWMKVLAVYELKLSTDKPLSIKRLGAIGIDEGEHLRRLGVPSGLIATPAILAPLRTDPNGKRRKFQLDDSDNEVEIFNVSCVIKQEPVPPSCPVKRPRPVISTSTAVSPSLPSLTHSASYSSDSIPSPASSPDFPALCCPWRSRR</sequence>
<protein>
    <submittedName>
        <fullName evidence="2">Uncharacterized protein</fullName>
    </submittedName>
</protein>
<accession>A0AAD6XNL9</accession>